<keyword evidence="3 7" id="KW-0288">FMN</keyword>
<feature type="domain" description="Nitroreductase" evidence="10">
    <location>
        <begin position="11"/>
        <end position="168"/>
    </location>
</feature>
<keyword evidence="5 7" id="KW-0560">Oxidoreductase</keyword>
<dbReference type="InterPro" id="IPR029479">
    <property type="entry name" value="Nitroreductase"/>
</dbReference>
<comment type="cofactor">
    <cofactor evidence="8">
        <name>FMN</name>
        <dbReference type="ChEBI" id="CHEBI:58210"/>
    </cofactor>
    <text evidence="8">Binds 1 FMN per subunit.</text>
</comment>
<evidence type="ECO:0000313" key="12">
    <source>
        <dbReference type="Proteomes" id="UP000004814"/>
    </source>
</evidence>
<dbReference type="PANTHER" id="PTHR43821:SF1">
    <property type="entry name" value="NAD(P)H NITROREDUCTASE YDJA-RELATED"/>
    <property type="match status" value="1"/>
</dbReference>
<dbReference type="Gene3D" id="3.40.109.10">
    <property type="entry name" value="NADH Oxidase"/>
    <property type="match status" value="1"/>
</dbReference>
<keyword evidence="6 7" id="KW-0520">NAD</keyword>
<dbReference type="SUPFAM" id="SSF55469">
    <property type="entry name" value="FMN-dependent nitroreductase-like"/>
    <property type="match status" value="1"/>
</dbReference>
<sequence length="192" mass="20501">MLATNPLAPLLNRRSTPSRQLGGAEPEPAVLRRLLEAAVRVPDHGKLEPFRLILLKGAAKVAFGERLAARALRRSPDLTPAQQEKERLRYTFAPVVIAVIACIDADSSVPALEQHLSAGCVAYNLLLGASALGLGAQWLTGWAADDAEVAALLGLDGNERPIAFVHIGTPKQAAAERERPDLARVLSVWTPA</sequence>
<reference evidence="11 12" key="1">
    <citation type="submission" date="2008-03" db="EMBL/GenBank/DDBJ databases">
        <title>Sequencing of the draft genome and assembly of Burkholderia ambifaria MEX-5.</title>
        <authorList>
            <consortium name="US DOE Joint Genome Institute (JGI-PGF)"/>
            <person name="Copeland A."/>
            <person name="Lucas S."/>
            <person name="Lapidus A."/>
            <person name="Glavina del Rio T."/>
            <person name="Dalin E."/>
            <person name="Tice H."/>
            <person name="Bruce D."/>
            <person name="Goodwin L."/>
            <person name="Pitluck S."/>
            <person name="Larimer F."/>
            <person name="Land M.L."/>
            <person name="Hauser L."/>
            <person name="Tiedje J."/>
            <person name="Richardson P."/>
        </authorList>
    </citation>
    <scope>NUCLEOTIDE SEQUENCE [LARGE SCALE GENOMIC DNA]</scope>
    <source>
        <strain evidence="11 12">MEX-5</strain>
    </source>
</reference>
<dbReference type="EC" id="1.-.-.-" evidence="7"/>
<dbReference type="AlphaFoldDB" id="B1TG09"/>
<evidence type="ECO:0000256" key="1">
    <source>
        <dbReference type="ARBA" id="ARBA00007118"/>
    </source>
</evidence>
<evidence type="ECO:0000256" key="3">
    <source>
        <dbReference type="ARBA" id="ARBA00022643"/>
    </source>
</evidence>
<feature type="region of interest" description="Disordered" evidence="9">
    <location>
        <begin position="1"/>
        <end position="24"/>
    </location>
</feature>
<dbReference type="RefSeq" id="WP_006762450.1">
    <property type="nucleotide sequence ID" value="NZ_ABLK01000452.1"/>
</dbReference>
<evidence type="ECO:0000256" key="8">
    <source>
        <dbReference type="PIRSR" id="PIRSR000232-1"/>
    </source>
</evidence>
<evidence type="ECO:0000256" key="2">
    <source>
        <dbReference type="ARBA" id="ARBA00022630"/>
    </source>
</evidence>
<dbReference type="GO" id="GO:0016491">
    <property type="term" value="F:oxidoreductase activity"/>
    <property type="evidence" value="ECO:0007669"/>
    <property type="project" value="UniProtKB-UniRule"/>
</dbReference>
<evidence type="ECO:0000256" key="4">
    <source>
        <dbReference type="ARBA" id="ARBA00022857"/>
    </source>
</evidence>
<dbReference type="Pfam" id="PF00881">
    <property type="entry name" value="Nitroreductase"/>
    <property type="match status" value="1"/>
</dbReference>
<comment type="caution">
    <text evidence="11">The sequence shown here is derived from an EMBL/GenBank/DDBJ whole genome shotgun (WGS) entry which is preliminary data.</text>
</comment>
<evidence type="ECO:0000256" key="9">
    <source>
        <dbReference type="SAM" id="MobiDB-lite"/>
    </source>
</evidence>
<evidence type="ECO:0000256" key="5">
    <source>
        <dbReference type="ARBA" id="ARBA00023002"/>
    </source>
</evidence>
<feature type="binding site" evidence="8">
    <location>
        <position position="44"/>
    </location>
    <ligand>
        <name>FMN</name>
        <dbReference type="ChEBI" id="CHEBI:58210"/>
        <note>ligand shared between dimeric partners</note>
    </ligand>
</feature>
<dbReference type="PATRIC" id="fig|396597.7.peg.623"/>
<feature type="binding site" evidence="8">
    <location>
        <position position="40"/>
    </location>
    <ligand>
        <name>FMN</name>
        <dbReference type="ChEBI" id="CHEBI:58210"/>
        <note>ligand shared between dimeric partners</note>
    </ligand>
</feature>
<name>B1TG09_9BURK</name>
<evidence type="ECO:0000256" key="6">
    <source>
        <dbReference type="ARBA" id="ARBA00023027"/>
    </source>
</evidence>
<proteinExistence type="inferred from homology"/>
<dbReference type="InterPro" id="IPR052530">
    <property type="entry name" value="NAD(P)H_nitroreductase"/>
</dbReference>
<keyword evidence="4 7" id="KW-0521">NADP</keyword>
<dbReference type="EMBL" id="ABLK01000452">
    <property type="protein sequence ID" value="EDT37494.1"/>
    <property type="molecule type" value="Genomic_DNA"/>
</dbReference>
<comment type="similarity">
    <text evidence="1 7">Belongs to the nitroreductase family.</text>
</comment>
<dbReference type="Proteomes" id="UP000004814">
    <property type="component" value="Unassembled WGS sequence"/>
</dbReference>
<gene>
    <name evidence="11" type="ORF">BamMEX5DRAFT_6725</name>
</gene>
<accession>B1TG09</accession>
<evidence type="ECO:0000313" key="11">
    <source>
        <dbReference type="EMBL" id="EDT37494.1"/>
    </source>
</evidence>
<feature type="binding site" description="in other chain" evidence="8">
    <location>
        <begin position="138"/>
        <end position="140"/>
    </location>
    <ligand>
        <name>FMN</name>
        <dbReference type="ChEBI" id="CHEBI:58210"/>
        <note>ligand shared between dimeric partners</note>
    </ligand>
</feature>
<dbReference type="PIRSF" id="PIRSF000232">
    <property type="entry name" value="YdjA"/>
    <property type="match status" value="1"/>
</dbReference>
<dbReference type="CDD" id="cd02135">
    <property type="entry name" value="YdjA-like"/>
    <property type="match status" value="1"/>
</dbReference>
<dbReference type="InterPro" id="IPR000415">
    <property type="entry name" value="Nitroreductase-like"/>
</dbReference>
<protein>
    <recommendedName>
        <fullName evidence="7">Putative NAD(P)H nitroreductase</fullName>
        <ecNumber evidence="7">1.-.-.-</ecNumber>
    </recommendedName>
</protein>
<organism evidence="11 12">
    <name type="scientific">Burkholderia ambifaria MEX-5</name>
    <dbReference type="NCBI Taxonomy" id="396597"/>
    <lineage>
        <taxon>Bacteria</taxon>
        <taxon>Pseudomonadati</taxon>
        <taxon>Pseudomonadota</taxon>
        <taxon>Betaproteobacteria</taxon>
        <taxon>Burkholderiales</taxon>
        <taxon>Burkholderiaceae</taxon>
        <taxon>Burkholderia</taxon>
        <taxon>Burkholderia cepacia complex</taxon>
    </lineage>
</organism>
<keyword evidence="2 7" id="KW-0285">Flavoprotein</keyword>
<evidence type="ECO:0000256" key="7">
    <source>
        <dbReference type="PIRNR" id="PIRNR000232"/>
    </source>
</evidence>
<evidence type="ECO:0000259" key="10">
    <source>
        <dbReference type="Pfam" id="PF00881"/>
    </source>
</evidence>
<dbReference type="PANTHER" id="PTHR43821">
    <property type="entry name" value="NAD(P)H NITROREDUCTASE YDJA-RELATED"/>
    <property type="match status" value="1"/>
</dbReference>
<dbReference type="InterPro" id="IPR026021">
    <property type="entry name" value="YdjA-like"/>
</dbReference>
<feature type="binding site" description="in other chain" evidence="8">
    <location>
        <begin position="13"/>
        <end position="15"/>
    </location>
    <ligand>
        <name>FMN</name>
        <dbReference type="ChEBI" id="CHEBI:58210"/>
        <note>ligand shared between dimeric partners</note>
    </ligand>
</feature>